<dbReference type="CDD" id="cd00156">
    <property type="entry name" value="REC"/>
    <property type="match status" value="2"/>
</dbReference>
<evidence type="ECO:0000313" key="9">
    <source>
        <dbReference type="EMBL" id="MBE7525933.1"/>
    </source>
</evidence>
<dbReference type="CDD" id="cd01948">
    <property type="entry name" value="EAL"/>
    <property type="match status" value="1"/>
</dbReference>
<dbReference type="SUPFAM" id="SSF141868">
    <property type="entry name" value="EAL domain-like"/>
    <property type="match status" value="1"/>
</dbReference>
<evidence type="ECO:0000259" key="5">
    <source>
        <dbReference type="PROSITE" id="PS50112"/>
    </source>
</evidence>
<feature type="domain" description="PAS" evidence="5">
    <location>
        <begin position="302"/>
        <end position="348"/>
    </location>
</feature>
<feature type="domain" description="PAC" evidence="6">
    <location>
        <begin position="350"/>
        <end position="402"/>
    </location>
</feature>
<dbReference type="Pfam" id="PF13426">
    <property type="entry name" value="PAS_9"/>
    <property type="match status" value="1"/>
</dbReference>
<dbReference type="CDD" id="cd00130">
    <property type="entry name" value="PAS"/>
    <property type="match status" value="2"/>
</dbReference>
<dbReference type="PROSITE" id="PS50883">
    <property type="entry name" value="EAL"/>
    <property type="match status" value="1"/>
</dbReference>
<dbReference type="InterPro" id="IPR011006">
    <property type="entry name" value="CheY-like_superfamily"/>
</dbReference>
<evidence type="ECO:0000313" key="10">
    <source>
        <dbReference type="Proteomes" id="UP000710385"/>
    </source>
</evidence>
<evidence type="ECO:0000259" key="4">
    <source>
        <dbReference type="PROSITE" id="PS50110"/>
    </source>
</evidence>
<dbReference type="InterPro" id="IPR052155">
    <property type="entry name" value="Biofilm_reg_signaling"/>
</dbReference>
<dbReference type="InterPro" id="IPR043128">
    <property type="entry name" value="Rev_trsase/Diguanyl_cyclase"/>
</dbReference>
<dbReference type="SMART" id="SM00052">
    <property type="entry name" value="EAL"/>
    <property type="match status" value="1"/>
</dbReference>
<dbReference type="PROSITE" id="PS50887">
    <property type="entry name" value="GGDEF"/>
    <property type="match status" value="1"/>
</dbReference>
<feature type="domain" description="Response regulatory" evidence="4">
    <location>
        <begin position="136"/>
        <end position="258"/>
    </location>
</feature>
<dbReference type="Pfam" id="PF00072">
    <property type="entry name" value="Response_reg"/>
    <property type="match status" value="2"/>
</dbReference>
<dbReference type="InterPro" id="IPR000700">
    <property type="entry name" value="PAS-assoc_C"/>
</dbReference>
<dbReference type="FunFam" id="3.20.20.450:FF:000001">
    <property type="entry name" value="Cyclic di-GMP phosphodiesterase yahA"/>
    <property type="match status" value="1"/>
</dbReference>
<organism evidence="9 10">
    <name type="scientific">candidate division WWE3 bacterium</name>
    <dbReference type="NCBI Taxonomy" id="2053526"/>
    <lineage>
        <taxon>Bacteria</taxon>
        <taxon>Katanobacteria</taxon>
    </lineage>
</organism>
<dbReference type="SMART" id="SM00065">
    <property type="entry name" value="GAF"/>
    <property type="match status" value="1"/>
</dbReference>
<dbReference type="SUPFAM" id="SSF55781">
    <property type="entry name" value="GAF domain-like"/>
    <property type="match status" value="1"/>
</dbReference>
<dbReference type="GO" id="GO:0000160">
    <property type="term" value="P:phosphorelay signal transduction system"/>
    <property type="evidence" value="ECO:0007669"/>
    <property type="project" value="InterPro"/>
</dbReference>
<dbReference type="Pfam" id="PF08447">
    <property type="entry name" value="PAS_3"/>
    <property type="match status" value="1"/>
</dbReference>
<dbReference type="SMART" id="SM00267">
    <property type="entry name" value="GGDEF"/>
    <property type="match status" value="1"/>
</dbReference>
<reference evidence="9" key="1">
    <citation type="submission" date="2020-05" db="EMBL/GenBank/DDBJ databases">
        <title>High-Quality Genomes of Partial-Nitritation/Anammox System by Hierarchical Clustering Based Hybrid Assembly.</title>
        <authorList>
            <person name="Liu L."/>
            <person name="Wang Y."/>
            <person name="Che Y."/>
            <person name="Chen Y."/>
            <person name="Xia Y."/>
            <person name="Luo R."/>
            <person name="Cheng S.H."/>
            <person name="Zheng C."/>
            <person name="Zhang T."/>
        </authorList>
    </citation>
    <scope>NUCLEOTIDE SEQUENCE</scope>
    <source>
        <strain evidence="9">H1_PAT1</strain>
    </source>
</reference>
<gene>
    <name evidence="9" type="ORF">HS096_06560</name>
</gene>
<dbReference type="Gene3D" id="3.30.450.20">
    <property type="entry name" value="PAS domain"/>
    <property type="match status" value="2"/>
</dbReference>
<dbReference type="Gene3D" id="3.30.450.40">
    <property type="match status" value="1"/>
</dbReference>
<dbReference type="InterPro" id="IPR001633">
    <property type="entry name" value="EAL_dom"/>
</dbReference>
<dbReference type="SMART" id="SM00086">
    <property type="entry name" value="PAC"/>
    <property type="match status" value="2"/>
</dbReference>
<feature type="modified residue" description="4-aspartylphosphate" evidence="3">
    <location>
        <position position="192"/>
    </location>
</feature>
<feature type="domain" description="Response regulatory" evidence="4">
    <location>
        <begin position="2"/>
        <end position="119"/>
    </location>
</feature>
<dbReference type="PROSITE" id="PS50112">
    <property type="entry name" value="PAS"/>
    <property type="match status" value="2"/>
</dbReference>
<dbReference type="Gene3D" id="3.40.50.2300">
    <property type="match status" value="2"/>
</dbReference>
<dbReference type="SUPFAM" id="SSF55073">
    <property type="entry name" value="Nucleotide cyclase"/>
    <property type="match status" value="1"/>
</dbReference>
<dbReference type="Gene3D" id="3.20.20.450">
    <property type="entry name" value="EAL domain"/>
    <property type="match status" value="1"/>
</dbReference>
<dbReference type="Pfam" id="PF00990">
    <property type="entry name" value="GGDEF"/>
    <property type="match status" value="1"/>
</dbReference>
<dbReference type="InterPro" id="IPR029787">
    <property type="entry name" value="Nucleotide_cyclase"/>
</dbReference>
<feature type="modified residue" description="4-aspartylphosphate" evidence="3">
    <location>
        <position position="54"/>
    </location>
</feature>
<dbReference type="InterPro" id="IPR003018">
    <property type="entry name" value="GAF"/>
</dbReference>
<dbReference type="InterPro" id="IPR000014">
    <property type="entry name" value="PAS"/>
</dbReference>
<evidence type="ECO:0000256" key="1">
    <source>
        <dbReference type="ARBA" id="ARBA00022679"/>
    </source>
</evidence>
<dbReference type="Pfam" id="PF00563">
    <property type="entry name" value="EAL"/>
    <property type="match status" value="1"/>
</dbReference>
<dbReference type="PANTHER" id="PTHR44757:SF2">
    <property type="entry name" value="BIOFILM ARCHITECTURE MAINTENANCE PROTEIN MBAA"/>
    <property type="match status" value="1"/>
</dbReference>
<evidence type="ECO:0000259" key="7">
    <source>
        <dbReference type="PROSITE" id="PS50883"/>
    </source>
</evidence>
<dbReference type="SMART" id="SM00448">
    <property type="entry name" value="REC"/>
    <property type="match status" value="2"/>
</dbReference>
<dbReference type="NCBIfam" id="TIGR00229">
    <property type="entry name" value="sensory_box"/>
    <property type="match status" value="2"/>
</dbReference>
<dbReference type="CDD" id="cd01949">
    <property type="entry name" value="GGDEF"/>
    <property type="match status" value="1"/>
</dbReference>
<dbReference type="PANTHER" id="PTHR44757">
    <property type="entry name" value="DIGUANYLATE CYCLASE DGCP"/>
    <property type="match status" value="1"/>
</dbReference>
<keyword evidence="2" id="KW-0418">Kinase</keyword>
<feature type="domain" description="PAS" evidence="5">
    <location>
        <begin position="565"/>
        <end position="611"/>
    </location>
</feature>
<dbReference type="PROSITE" id="PS50110">
    <property type="entry name" value="RESPONSE_REGULATORY"/>
    <property type="match status" value="2"/>
</dbReference>
<dbReference type="GO" id="GO:0016301">
    <property type="term" value="F:kinase activity"/>
    <property type="evidence" value="ECO:0007669"/>
    <property type="project" value="UniProtKB-KW"/>
</dbReference>
<accession>A0A928TU97</accession>
<dbReference type="Pfam" id="PF13185">
    <property type="entry name" value="GAF_2"/>
    <property type="match status" value="1"/>
</dbReference>
<dbReference type="InterPro" id="IPR035965">
    <property type="entry name" value="PAS-like_dom_sf"/>
</dbReference>
<dbReference type="InterPro" id="IPR001789">
    <property type="entry name" value="Sig_transdc_resp-reg_receiver"/>
</dbReference>
<proteinExistence type="predicted"/>
<dbReference type="PROSITE" id="PS50113">
    <property type="entry name" value="PAC"/>
    <property type="match status" value="2"/>
</dbReference>
<dbReference type="InterPro" id="IPR035919">
    <property type="entry name" value="EAL_sf"/>
</dbReference>
<keyword evidence="3" id="KW-0597">Phosphoprotein</keyword>
<feature type="domain" description="PAC" evidence="6">
    <location>
        <begin position="638"/>
        <end position="690"/>
    </location>
</feature>
<dbReference type="InterPro" id="IPR001610">
    <property type="entry name" value="PAC"/>
</dbReference>
<comment type="caution">
    <text evidence="9">The sequence shown here is derived from an EMBL/GenBank/DDBJ whole genome shotgun (WGS) entry which is preliminary data.</text>
</comment>
<dbReference type="Gene3D" id="3.30.70.270">
    <property type="match status" value="1"/>
</dbReference>
<protein>
    <submittedName>
        <fullName evidence="9">EAL domain-containing protein</fullName>
    </submittedName>
</protein>
<evidence type="ECO:0000259" key="8">
    <source>
        <dbReference type="PROSITE" id="PS50887"/>
    </source>
</evidence>
<dbReference type="InterPro" id="IPR029016">
    <property type="entry name" value="GAF-like_dom_sf"/>
</dbReference>
<dbReference type="AlphaFoldDB" id="A0A928TU97"/>
<dbReference type="EMBL" id="JABTTY010000003">
    <property type="protein sequence ID" value="MBE7525933.1"/>
    <property type="molecule type" value="Genomic_DNA"/>
</dbReference>
<dbReference type="SUPFAM" id="SSF52172">
    <property type="entry name" value="CheY-like"/>
    <property type="match status" value="2"/>
</dbReference>
<feature type="domain" description="GGDEF" evidence="8">
    <location>
        <begin position="722"/>
        <end position="856"/>
    </location>
</feature>
<dbReference type="InterPro" id="IPR013655">
    <property type="entry name" value="PAS_fold_3"/>
</dbReference>
<dbReference type="SUPFAM" id="SSF55785">
    <property type="entry name" value="PYP-like sensor domain (PAS domain)"/>
    <property type="match status" value="2"/>
</dbReference>
<name>A0A928TU97_UNCKA</name>
<feature type="domain" description="EAL" evidence="7">
    <location>
        <begin position="865"/>
        <end position="1119"/>
    </location>
</feature>
<dbReference type="InterPro" id="IPR000160">
    <property type="entry name" value="GGDEF_dom"/>
</dbReference>
<dbReference type="Proteomes" id="UP000710385">
    <property type="component" value="Unassembled WGS sequence"/>
</dbReference>
<dbReference type="NCBIfam" id="TIGR00254">
    <property type="entry name" value="GGDEF"/>
    <property type="match status" value="1"/>
</dbReference>
<sequence>MRVLYIEDTLSDADLARRTLARTAPDIELIAVTSLAEGLKCLDKPDYYDVLLTDLNLPDGSGLEALANVRERRLPLAVVIITGSGDHNTAIAAFKASADDYLIKEGDYLERLPRILRSALARFRSKSVNRNLLTLRVLYIEHNSFDIDLMRRHLAQYAPHIHLSAVTSAQEALALLPAGPEQAADFDILLIDNRLPGMDGLEFVRLLREERKLELPIVLVTGQGSEMVAARALHLGVEDYLSKHEGYLFEIPATLEKAQRQAELVRERISLKQTSLRLSHLLATSPMVLYNLRFTADALQSVWVSENIERLLGYTVEEALVPDWWLSHLHPDDRELVAARQLTLLTDDQLTHDYRFFRRDGRIVWILDELRLIRNADGQPHEIVGAWLDISEHKRVELIRRAHQSALDLIVANQPLAVILSDIAKHLEAINSDMLVSILLLDKHAGRLKHGAAPSLPDDYNAAINRLMVGDGAGSCGTATWRDEAVIVSDIDRHPYWQPYLELTRKADLHACWSLPFKDENGDVLGTFAIYHHMPCEPSSADLALIHEFASITALAVQKVYAAETLRQAAAVFESTREGVVITDLEPRILAVNRAYTEITGYGAAQALGKNPKIIKSGRHDKSFYQAMWAGLLQEGYWHGEICNRRKNGEIYPQWLTITTVRNDKNEPCNYVGVFTDITQMKQSEARLAHLAHYDPLTGLPNRLLVQSRLLHAIERAQRHNFRIAALCLDLDRFKNVNDSLGHPVGDELLIMLTARLKNRLREEDTLARLGGDEFLLVLEDVKEPSEPATVAQTMIDLLATPFVLPSGHEIFINASIGISLFPDDARNVTELIQHADMAMYLAKKEGRSTYRYHTEALSIAANERLVMENHLRHALAAGEFILHYQPLIDARSGRVVGAEALVRWQPPGKEMVPPGKFIPIAEETGLIVPLGEWVLRTACAQGRAWIDAGLPPLVMAVNLSVRQFQSADLAEVIQRVLEETKLPAGCLELELTESMFMEHAERSIETLKMLKAPGIQLAIDDFGTGYSSLTYLKRFPIDKLKIDQSFVRGLAHDPNDREIAATIIAMARSLKLSVLAEGVESEQQLAFLRQHDCDYYQGFLFHRPVPAVELEAWLREHAARQS</sequence>
<dbReference type="SMART" id="SM00091">
    <property type="entry name" value="PAS"/>
    <property type="match status" value="2"/>
</dbReference>
<evidence type="ECO:0000256" key="3">
    <source>
        <dbReference type="PROSITE-ProRule" id="PRU00169"/>
    </source>
</evidence>
<keyword evidence="1" id="KW-0808">Transferase</keyword>
<evidence type="ECO:0000256" key="2">
    <source>
        <dbReference type="ARBA" id="ARBA00022777"/>
    </source>
</evidence>
<evidence type="ECO:0000259" key="6">
    <source>
        <dbReference type="PROSITE" id="PS50113"/>
    </source>
</evidence>